<dbReference type="eggNOG" id="COG3501">
    <property type="taxonomic scope" value="Bacteria"/>
</dbReference>
<organism evidence="1 2">
    <name type="scientific">Salipiger bermudensis (strain DSM 26914 / JCM 13377 / KCTC 12554 / HTCC2601)</name>
    <name type="common">Pelagibaca bermudensis</name>
    <dbReference type="NCBI Taxonomy" id="314265"/>
    <lineage>
        <taxon>Bacteria</taxon>
        <taxon>Pseudomonadati</taxon>
        <taxon>Pseudomonadota</taxon>
        <taxon>Alphaproteobacteria</taxon>
        <taxon>Rhodobacterales</taxon>
        <taxon>Roseobacteraceae</taxon>
        <taxon>Salipiger</taxon>
    </lineage>
</organism>
<dbReference type="EMBL" id="AATQ01000021">
    <property type="protein sequence ID" value="EAU45857.1"/>
    <property type="molecule type" value="Genomic_DNA"/>
</dbReference>
<proteinExistence type="predicted"/>
<name>Q0FNP8_SALBH</name>
<keyword evidence="2" id="KW-1185">Reference proteome</keyword>
<gene>
    <name evidence="1" type="ORF">R2601_20656</name>
</gene>
<dbReference type="AlphaFoldDB" id="Q0FNP8"/>
<evidence type="ECO:0000313" key="1">
    <source>
        <dbReference type="EMBL" id="EAU45857.1"/>
    </source>
</evidence>
<sequence length="350" mass="36981">MSRSVLSPNSALASFEILIDGTPLRDDIVVRRIELQRGLNSLPSLRIEIEDGSRSDQTFAHSSSALFVPGAEIVLRLGYDGQNANAFQGILLAQTIRMAAERGSALIVTCGDIAQKLARLAVPDPHEGTADDAVITALFRDAGLGQDIAPMPGRSARELWQADTAWEVMLRIAAANGLVVTVANGTVTMAAPTFAAPALSATFGDDVISFELTMDAATQDAAVVIEAYDPEGHDRIAARGGEPSVNPQGDLTGDALGKVLDVTRRISSGSAMHPDTLQVWANAIMQQNRLSRFRGEICLPGNLGLVAGELLELKGLGTRFDGNAYIGAVRHVLADGAWQSTVTVGVSDRD</sequence>
<dbReference type="STRING" id="314265.R2601_20656"/>
<comment type="caution">
    <text evidence="1">The sequence shown here is derived from an EMBL/GenBank/DDBJ whole genome shotgun (WGS) entry which is preliminary data.</text>
</comment>
<dbReference type="SUPFAM" id="SSF69279">
    <property type="entry name" value="Phage tail proteins"/>
    <property type="match status" value="1"/>
</dbReference>
<protein>
    <submittedName>
        <fullName evidence="1">Uncharacterized protein</fullName>
    </submittedName>
</protein>
<dbReference type="HOGENOM" id="CLU_791905_0_0_5"/>
<dbReference type="RefSeq" id="WP_007799001.1">
    <property type="nucleotide sequence ID" value="NZ_DS022276.1"/>
</dbReference>
<accession>Q0FNP8</accession>
<reference evidence="1 2" key="1">
    <citation type="journal article" date="2010" name="J. Bacteriol.">
        <title>Genome sequences of Pelagibaca bermudensis HTCC2601T and Maritimibacter alkaliphilus HTCC2654T, the type strains of two marine Roseobacter genera.</title>
        <authorList>
            <person name="Thrash J.C."/>
            <person name="Cho J.C."/>
            <person name="Ferriera S."/>
            <person name="Johnson J."/>
            <person name="Vergin K.L."/>
            <person name="Giovannoni S.J."/>
        </authorList>
    </citation>
    <scope>NUCLEOTIDE SEQUENCE [LARGE SCALE GENOMIC DNA]</scope>
    <source>
        <strain evidence="2">DSM 26914 / JCM 13377 / KCTC 12554 / HTCC2601</strain>
    </source>
</reference>
<dbReference type="Proteomes" id="UP000006230">
    <property type="component" value="Unassembled WGS sequence"/>
</dbReference>
<evidence type="ECO:0000313" key="2">
    <source>
        <dbReference type="Proteomes" id="UP000006230"/>
    </source>
</evidence>
<dbReference type="OrthoDB" id="9762420at2"/>